<proteinExistence type="predicted"/>
<reference evidence="1" key="1">
    <citation type="submission" date="2021-01" db="EMBL/GenBank/DDBJ databases">
        <authorList>
            <consortium name="Genoscope - CEA"/>
            <person name="William W."/>
        </authorList>
    </citation>
    <scope>NUCLEOTIDE SEQUENCE</scope>
</reference>
<protein>
    <submittedName>
        <fullName evidence="1">(rape) hypothetical protein</fullName>
    </submittedName>
</protein>
<gene>
    <name evidence="1" type="ORF">DARMORV10_C01P08530.1</name>
</gene>
<organism evidence="1">
    <name type="scientific">Brassica napus</name>
    <name type="common">Rape</name>
    <dbReference type="NCBI Taxonomy" id="3708"/>
    <lineage>
        <taxon>Eukaryota</taxon>
        <taxon>Viridiplantae</taxon>
        <taxon>Streptophyta</taxon>
        <taxon>Embryophyta</taxon>
        <taxon>Tracheophyta</taxon>
        <taxon>Spermatophyta</taxon>
        <taxon>Magnoliopsida</taxon>
        <taxon>eudicotyledons</taxon>
        <taxon>Gunneridae</taxon>
        <taxon>Pentapetalae</taxon>
        <taxon>rosids</taxon>
        <taxon>malvids</taxon>
        <taxon>Brassicales</taxon>
        <taxon>Brassicaceae</taxon>
        <taxon>Brassiceae</taxon>
        <taxon>Brassica</taxon>
    </lineage>
</organism>
<name>A0A816R6F4_BRANA</name>
<evidence type="ECO:0000313" key="1">
    <source>
        <dbReference type="EMBL" id="CAF2068801.1"/>
    </source>
</evidence>
<dbReference type="AlphaFoldDB" id="A0A816R6F4"/>
<sequence>MQDSSTSDVVEEIYVTAEGSNIFKHLVPGKAAVVKVNFARTQRMALEPKLAYS</sequence>
<dbReference type="Proteomes" id="UP001295469">
    <property type="component" value="Chromosome C01"/>
</dbReference>
<accession>A0A816R6F4</accession>
<dbReference type="EMBL" id="HG994365">
    <property type="protein sequence ID" value="CAF2068801.1"/>
    <property type="molecule type" value="Genomic_DNA"/>
</dbReference>